<keyword evidence="3" id="KW-1185">Reference proteome</keyword>
<comment type="caution">
    <text evidence="2">The sequence shown here is derived from an EMBL/GenBank/DDBJ whole genome shotgun (WGS) entry which is preliminary data.</text>
</comment>
<proteinExistence type="predicted"/>
<sequence length="133" mass="15029">MPTQIFVNLPVKDLPKAKEFFTEVGFSFDPRFEDANAACMIIDADKYVMLLVEPFFKTFVKNEIADTSTHTESILALGVDSRERVDELFARAIAAGGRHSRETDDESPMYGRSFLDLDGHLWEVFHLDPAAVQ</sequence>
<dbReference type="PANTHER" id="PTHR36503">
    <property type="entry name" value="BLR2520 PROTEIN"/>
    <property type="match status" value="1"/>
</dbReference>
<dbReference type="Proteomes" id="UP001611548">
    <property type="component" value="Unassembled WGS sequence"/>
</dbReference>
<dbReference type="PROSITE" id="PS51819">
    <property type="entry name" value="VOC"/>
    <property type="match status" value="1"/>
</dbReference>
<evidence type="ECO:0000313" key="2">
    <source>
        <dbReference type="EMBL" id="MFI1964385.1"/>
    </source>
</evidence>
<organism evidence="2 3">
    <name type="scientific">Streptomyces pathocidini</name>
    <dbReference type="NCBI Taxonomy" id="1650571"/>
    <lineage>
        <taxon>Bacteria</taxon>
        <taxon>Bacillati</taxon>
        <taxon>Actinomycetota</taxon>
        <taxon>Actinomycetes</taxon>
        <taxon>Kitasatosporales</taxon>
        <taxon>Streptomycetaceae</taxon>
        <taxon>Streptomyces</taxon>
    </lineage>
</organism>
<evidence type="ECO:0000259" key="1">
    <source>
        <dbReference type="PROSITE" id="PS51819"/>
    </source>
</evidence>
<dbReference type="Gene3D" id="3.10.180.10">
    <property type="entry name" value="2,3-Dihydroxybiphenyl 1,2-Dioxygenase, domain 1"/>
    <property type="match status" value="1"/>
</dbReference>
<protein>
    <submittedName>
        <fullName evidence="2">VOC family protein</fullName>
    </submittedName>
</protein>
<dbReference type="PANTHER" id="PTHR36503:SF2">
    <property type="entry name" value="BLR2408 PROTEIN"/>
    <property type="match status" value="1"/>
</dbReference>
<dbReference type="InterPro" id="IPR053863">
    <property type="entry name" value="Glyoxy/Ble-like_N"/>
</dbReference>
<dbReference type="InterPro" id="IPR029068">
    <property type="entry name" value="Glyas_Bleomycin-R_OHBP_Dase"/>
</dbReference>
<dbReference type="SUPFAM" id="SSF54593">
    <property type="entry name" value="Glyoxalase/Bleomycin resistance protein/Dihydroxybiphenyl dioxygenase"/>
    <property type="match status" value="1"/>
</dbReference>
<dbReference type="EMBL" id="JBIRWE010000003">
    <property type="protein sequence ID" value="MFI1964385.1"/>
    <property type="molecule type" value="Genomic_DNA"/>
</dbReference>
<gene>
    <name evidence="2" type="ORF">ACH429_09710</name>
</gene>
<dbReference type="Pfam" id="PF22677">
    <property type="entry name" value="Ble-like_N"/>
    <property type="match status" value="1"/>
</dbReference>
<feature type="domain" description="VOC" evidence="1">
    <location>
        <begin position="3"/>
        <end position="127"/>
    </location>
</feature>
<evidence type="ECO:0000313" key="3">
    <source>
        <dbReference type="Proteomes" id="UP001611548"/>
    </source>
</evidence>
<accession>A0ABW7UP23</accession>
<reference evidence="2 3" key="1">
    <citation type="submission" date="2024-10" db="EMBL/GenBank/DDBJ databases">
        <title>The Natural Products Discovery Center: Release of the First 8490 Sequenced Strains for Exploring Actinobacteria Biosynthetic Diversity.</title>
        <authorList>
            <person name="Kalkreuter E."/>
            <person name="Kautsar S.A."/>
            <person name="Yang D."/>
            <person name="Bader C.D."/>
            <person name="Teijaro C.N."/>
            <person name="Fluegel L."/>
            <person name="Davis C.M."/>
            <person name="Simpson J.R."/>
            <person name="Lauterbach L."/>
            <person name="Steele A.D."/>
            <person name="Gui C."/>
            <person name="Meng S."/>
            <person name="Li G."/>
            <person name="Viehrig K."/>
            <person name="Ye F."/>
            <person name="Su P."/>
            <person name="Kiefer A.F."/>
            <person name="Nichols A."/>
            <person name="Cepeda A.J."/>
            <person name="Yan W."/>
            <person name="Fan B."/>
            <person name="Jiang Y."/>
            <person name="Adhikari A."/>
            <person name="Zheng C.-J."/>
            <person name="Schuster L."/>
            <person name="Cowan T.M."/>
            <person name="Smanski M.J."/>
            <person name="Chevrette M.G."/>
            <person name="De Carvalho L.P.S."/>
            <person name="Shen B."/>
        </authorList>
    </citation>
    <scope>NUCLEOTIDE SEQUENCE [LARGE SCALE GENOMIC DNA]</scope>
    <source>
        <strain evidence="2 3">NPDC020327</strain>
    </source>
</reference>
<name>A0ABW7UP23_9ACTN</name>
<dbReference type="RefSeq" id="WP_055471997.1">
    <property type="nucleotide sequence ID" value="NZ_JBEZHZ010000025.1"/>
</dbReference>
<dbReference type="InterPro" id="IPR037523">
    <property type="entry name" value="VOC_core"/>
</dbReference>